<feature type="transmembrane region" description="Helical" evidence="1">
    <location>
        <begin position="166"/>
        <end position="192"/>
    </location>
</feature>
<evidence type="ECO:0000313" key="3">
    <source>
        <dbReference type="EMBL" id="SMQ68889.1"/>
    </source>
</evidence>
<keyword evidence="1" id="KW-0472">Membrane</keyword>
<dbReference type="GO" id="GO:0016301">
    <property type="term" value="F:kinase activity"/>
    <property type="evidence" value="ECO:0007669"/>
    <property type="project" value="UniProtKB-KW"/>
</dbReference>
<feature type="domain" description="DAGKc" evidence="2">
    <location>
        <begin position="48"/>
        <end position="159"/>
    </location>
</feature>
<dbReference type="InterPro" id="IPR016064">
    <property type="entry name" value="NAD/diacylglycerol_kinase_sf"/>
</dbReference>
<evidence type="ECO:0000259" key="2">
    <source>
        <dbReference type="Pfam" id="PF00781"/>
    </source>
</evidence>
<reference evidence="4" key="1">
    <citation type="submission" date="2017-04" db="EMBL/GenBank/DDBJ databases">
        <authorList>
            <person name="Varghese N."/>
            <person name="Submissions S."/>
        </authorList>
    </citation>
    <scope>NUCLEOTIDE SEQUENCE [LARGE SCALE GENOMIC DNA]</scope>
</reference>
<keyword evidence="3" id="KW-0808">Transferase</keyword>
<proteinExistence type="predicted"/>
<gene>
    <name evidence="3" type="ORF">SAMN06297468_1161</name>
</gene>
<evidence type="ECO:0000313" key="4">
    <source>
        <dbReference type="Proteomes" id="UP000194420"/>
    </source>
</evidence>
<dbReference type="InterPro" id="IPR017438">
    <property type="entry name" value="ATP-NAD_kinase_N"/>
</dbReference>
<dbReference type="Proteomes" id="UP000194420">
    <property type="component" value="Unassembled WGS sequence"/>
</dbReference>
<keyword evidence="3" id="KW-0418">Kinase</keyword>
<name>A0A1Y6F2S8_9SPHN</name>
<keyword evidence="1" id="KW-0812">Transmembrane</keyword>
<dbReference type="Gene3D" id="3.40.50.10330">
    <property type="entry name" value="Probable inorganic polyphosphate/atp-NAD kinase, domain 1"/>
    <property type="match status" value="1"/>
</dbReference>
<evidence type="ECO:0000256" key="1">
    <source>
        <dbReference type="SAM" id="Phobius"/>
    </source>
</evidence>
<accession>A0A1Y6F2S8</accession>
<keyword evidence="4" id="KW-1185">Reference proteome</keyword>
<organism evidence="3 4">
    <name type="scientific">Altererythrobacter xiamenensis</name>
    <dbReference type="NCBI Taxonomy" id="1316679"/>
    <lineage>
        <taxon>Bacteria</taxon>
        <taxon>Pseudomonadati</taxon>
        <taxon>Pseudomonadota</taxon>
        <taxon>Alphaproteobacteria</taxon>
        <taxon>Sphingomonadales</taxon>
        <taxon>Erythrobacteraceae</taxon>
        <taxon>Altererythrobacter</taxon>
    </lineage>
</organism>
<dbReference type="Pfam" id="PF00781">
    <property type="entry name" value="DAGK_cat"/>
    <property type="match status" value="1"/>
</dbReference>
<sequence>MRGGLHRYSHWLRVSDNPLVQLRLFPLKALAMSDTPTPTARASGLPTVGVIYNPRSHRNKGQDLASDPAPHVFVAQPGARDQLPVALERFKQRGIDLLVINGGDGTVRDALTAGHAIFGEDWPAVAVLPKGKTNALTVDLDAPSEWSLQGAIDAFRDGRRIPRRPLSITPIAGEAPPMLGFILGAGAFTLGISKGQDAHRLGAFNSLAVGVTTVWGVLTALMGRADNPWRRGSKMDIRVGEAGEPFPRSQIGDSAYRQLLLASTLERFPAGIMPFGKLTQGLKIAVIDHATRSILLRLPLILRGKLPEEMEAKGMHQRAVESFTLNIDDSFILDGEAYPGGKYGIAPGPEIEFVAPK</sequence>
<dbReference type="AlphaFoldDB" id="A0A1Y6F2S8"/>
<protein>
    <submittedName>
        <fullName evidence="3">Diacylglycerol kinase family enzyme</fullName>
    </submittedName>
</protein>
<feature type="transmembrane region" description="Helical" evidence="1">
    <location>
        <begin position="204"/>
        <end position="225"/>
    </location>
</feature>
<keyword evidence="1" id="KW-1133">Transmembrane helix</keyword>
<dbReference type="InterPro" id="IPR001206">
    <property type="entry name" value="Diacylglycerol_kinase_cat_dom"/>
</dbReference>
<dbReference type="SUPFAM" id="SSF111331">
    <property type="entry name" value="NAD kinase/diacylglycerol kinase-like"/>
    <property type="match status" value="1"/>
</dbReference>
<dbReference type="EMBL" id="FXWG01000002">
    <property type="protein sequence ID" value="SMQ68889.1"/>
    <property type="molecule type" value="Genomic_DNA"/>
</dbReference>